<comment type="caution">
    <text evidence="7">The sequence shown here is derived from an EMBL/GenBank/DDBJ whole genome shotgun (WGS) entry which is preliminary data.</text>
</comment>
<dbReference type="EMBL" id="JBHSHT010000001">
    <property type="protein sequence ID" value="MFC4822851.1"/>
    <property type="molecule type" value="Genomic_DNA"/>
</dbReference>
<keyword evidence="4 6" id="KW-1133">Transmembrane helix</keyword>
<organism evidence="7 8">
    <name type="scientific">Halorussus aquaticus</name>
    <dbReference type="NCBI Taxonomy" id="2953748"/>
    <lineage>
        <taxon>Archaea</taxon>
        <taxon>Methanobacteriati</taxon>
        <taxon>Methanobacteriota</taxon>
        <taxon>Stenosarchaea group</taxon>
        <taxon>Halobacteria</taxon>
        <taxon>Halobacteriales</taxon>
        <taxon>Haladaptataceae</taxon>
        <taxon>Halorussus</taxon>
    </lineage>
</organism>
<evidence type="ECO:0000313" key="8">
    <source>
        <dbReference type="Proteomes" id="UP001595945"/>
    </source>
</evidence>
<dbReference type="PANTHER" id="PTHR30250">
    <property type="entry name" value="PST FAMILY PREDICTED COLANIC ACID TRANSPORTER"/>
    <property type="match status" value="1"/>
</dbReference>
<keyword evidence="8" id="KW-1185">Reference proteome</keyword>
<feature type="transmembrane region" description="Helical" evidence="6">
    <location>
        <begin position="86"/>
        <end position="106"/>
    </location>
</feature>
<feature type="transmembrane region" description="Helical" evidence="6">
    <location>
        <begin position="12"/>
        <end position="33"/>
    </location>
</feature>
<evidence type="ECO:0000256" key="1">
    <source>
        <dbReference type="ARBA" id="ARBA00004651"/>
    </source>
</evidence>
<evidence type="ECO:0000256" key="2">
    <source>
        <dbReference type="ARBA" id="ARBA00022475"/>
    </source>
</evidence>
<feature type="transmembrane region" description="Helical" evidence="6">
    <location>
        <begin position="45"/>
        <end position="66"/>
    </location>
</feature>
<dbReference type="InterPro" id="IPR050833">
    <property type="entry name" value="Poly_Biosynth_Transport"/>
</dbReference>
<dbReference type="Pfam" id="PF13440">
    <property type="entry name" value="Polysacc_synt_3"/>
    <property type="match status" value="1"/>
</dbReference>
<feature type="transmembrane region" description="Helical" evidence="6">
    <location>
        <begin position="323"/>
        <end position="340"/>
    </location>
</feature>
<dbReference type="GO" id="GO:0005886">
    <property type="term" value="C:plasma membrane"/>
    <property type="evidence" value="ECO:0007669"/>
    <property type="project" value="UniProtKB-SubCell"/>
</dbReference>
<feature type="transmembrane region" description="Helical" evidence="6">
    <location>
        <begin position="173"/>
        <end position="198"/>
    </location>
</feature>
<reference evidence="7 8" key="1">
    <citation type="journal article" date="2019" name="Int. J. Syst. Evol. Microbiol.">
        <title>The Global Catalogue of Microorganisms (GCM) 10K type strain sequencing project: providing services to taxonomists for standard genome sequencing and annotation.</title>
        <authorList>
            <consortium name="The Broad Institute Genomics Platform"/>
            <consortium name="The Broad Institute Genome Sequencing Center for Infectious Disease"/>
            <person name="Wu L."/>
            <person name="Ma J."/>
        </authorList>
    </citation>
    <scope>NUCLEOTIDE SEQUENCE [LARGE SCALE GENOMIC DNA]</scope>
    <source>
        <strain evidence="7 8">XZYJ18</strain>
    </source>
</reference>
<dbReference type="RefSeq" id="WP_254267637.1">
    <property type="nucleotide sequence ID" value="NZ_CP100400.1"/>
</dbReference>
<keyword evidence="2" id="KW-1003">Cell membrane</keyword>
<name>A0ABD5PWG6_9EURY</name>
<protein>
    <submittedName>
        <fullName evidence="7">Lipopolysaccharide biosynthesis protein</fullName>
    </submittedName>
</protein>
<dbReference type="Proteomes" id="UP001595945">
    <property type="component" value="Unassembled WGS sequence"/>
</dbReference>
<evidence type="ECO:0000256" key="4">
    <source>
        <dbReference type="ARBA" id="ARBA00022989"/>
    </source>
</evidence>
<feature type="transmembrane region" description="Helical" evidence="6">
    <location>
        <begin position="145"/>
        <end position="166"/>
    </location>
</feature>
<dbReference type="GeneID" id="73046107"/>
<feature type="transmembrane region" description="Helical" evidence="6">
    <location>
        <begin position="437"/>
        <end position="459"/>
    </location>
</feature>
<feature type="transmembrane region" description="Helical" evidence="6">
    <location>
        <begin position="118"/>
        <end position="139"/>
    </location>
</feature>
<evidence type="ECO:0000256" key="5">
    <source>
        <dbReference type="ARBA" id="ARBA00023136"/>
    </source>
</evidence>
<feature type="transmembrane region" description="Helical" evidence="6">
    <location>
        <begin position="231"/>
        <end position="252"/>
    </location>
</feature>
<gene>
    <name evidence="7" type="ORF">ACFO9K_01110</name>
</gene>
<comment type="subcellular location">
    <subcellularLocation>
        <location evidence="1">Cell membrane</location>
        <topology evidence="1">Multi-pass membrane protein</topology>
    </subcellularLocation>
</comment>
<evidence type="ECO:0000313" key="7">
    <source>
        <dbReference type="EMBL" id="MFC4822851.1"/>
    </source>
</evidence>
<feature type="transmembrane region" description="Helical" evidence="6">
    <location>
        <begin position="377"/>
        <end position="395"/>
    </location>
</feature>
<feature type="transmembrane region" description="Helical" evidence="6">
    <location>
        <begin position="283"/>
        <end position="303"/>
    </location>
</feature>
<sequence>MSTADLDIGKEALVSIAAKFTMSAFGFVGVMIFARVLGNAGVGRYYVALSIALMLVRVSAGLGNAIKKRVSEVETGSSEYLGLGLAFHALYVGVVTAAFVAAVPALPVQGITADDVLGIVLVFSTVGSFQILNRFYAGIGFPGRSFWIDTVRSVVTLAFQLVLLLLGMEAFGILLGLAIASAVTAVVVAVVCGVRPALPSRETFAYTGEFARWSIPTSVVNDVYKRADPLLIWWFVGTGAVGFYETALRLVLPASQLTASISNPLEVKVSGRSSLGKGVREDVANAMTYAGLLGIPMFFGALALPDVLMRTFFGSGFGEGGEALVGVALFYVFYIYQLPLESAIDGTDRPELTFRVNFAGLLVHVPLAIVLAQRYGLLGVIGATLVAEVFMFLAFQYLCRELFGGTIFPTPIAAQTVSGLAMFAVITEVRGMIALDYWLPVIVLVGVGAAVYFAVLAVASSHFRLTLANVLGPVYEQVLARRGRSEG</sequence>
<dbReference type="AlphaFoldDB" id="A0ABD5PWG6"/>
<proteinExistence type="predicted"/>
<keyword evidence="3 6" id="KW-0812">Transmembrane</keyword>
<accession>A0ABD5PWG6</accession>
<evidence type="ECO:0000256" key="6">
    <source>
        <dbReference type="SAM" id="Phobius"/>
    </source>
</evidence>
<feature type="transmembrane region" description="Helical" evidence="6">
    <location>
        <begin position="352"/>
        <end position="371"/>
    </location>
</feature>
<evidence type="ECO:0000256" key="3">
    <source>
        <dbReference type="ARBA" id="ARBA00022692"/>
    </source>
</evidence>
<dbReference type="PANTHER" id="PTHR30250:SF28">
    <property type="entry name" value="POLYSACCHARIDE BIOSYNTHESIS PROTEIN"/>
    <property type="match status" value="1"/>
</dbReference>
<feature type="transmembrane region" description="Helical" evidence="6">
    <location>
        <begin position="402"/>
        <end position="425"/>
    </location>
</feature>
<keyword evidence="5 6" id="KW-0472">Membrane</keyword>